<evidence type="ECO:0000313" key="1">
    <source>
        <dbReference type="EMBL" id="OGE84141.1"/>
    </source>
</evidence>
<name>A0A1F5P2P9_9BACT</name>
<protein>
    <submittedName>
        <fullName evidence="1">Uncharacterized protein</fullName>
    </submittedName>
</protein>
<accession>A0A1F5P2P9</accession>
<dbReference type="GO" id="GO:0003676">
    <property type="term" value="F:nucleic acid binding"/>
    <property type="evidence" value="ECO:0007669"/>
    <property type="project" value="InterPro"/>
</dbReference>
<evidence type="ECO:0000313" key="2">
    <source>
        <dbReference type="Proteomes" id="UP000176339"/>
    </source>
</evidence>
<reference evidence="1 2" key="1">
    <citation type="journal article" date="2016" name="Nat. Commun.">
        <title>Thousands of microbial genomes shed light on interconnected biogeochemical processes in an aquifer system.</title>
        <authorList>
            <person name="Anantharaman K."/>
            <person name="Brown C.T."/>
            <person name="Hug L.A."/>
            <person name="Sharon I."/>
            <person name="Castelle C.J."/>
            <person name="Probst A.J."/>
            <person name="Thomas B.C."/>
            <person name="Singh A."/>
            <person name="Wilkins M.J."/>
            <person name="Karaoz U."/>
            <person name="Brodie E.L."/>
            <person name="Williams K.H."/>
            <person name="Hubbard S.S."/>
            <person name="Banfield J.F."/>
        </authorList>
    </citation>
    <scope>NUCLEOTIDE SEQUENCE [LARGE SCALE GENOMIC DNA]</scope>
</reference>
<dbReference type="EMBL" id="MFEN01000025">
    <property type="protein sequence ID" value="OGE84141.1"/>
    <property type="molecule type" value="Genomic_DNA"/>
</dbReference>
<gene>
    <name evidence="1" type="ORF">A2846_00315</name>
</gene>
<dbReference type="GO" id="GO:0000166">
    <property type="term" value="F:nucleotide binding"/>
    <property type="evidence" value="ECO:0007669"/>
    <property type="project" value="InterPro"/>
</dbReference>
<dbReference type="Proteomes" id="UP000176339">
    <property type="component" value="Unassembled WGS sequence"/>
</dbReference>
<dbReference type="AlphaFoldDB" id="A0A1F5P2P9"/>
<comment type="caution">
    <text evidence="1">The sequence shown here is derived from an EMBL/GenBank/DDBJ whole genome shotgun (WGS) entry which is preliminary data.</text>
</comment>
<sequence>MLEPFEAKPMSQAVLELTESLRKRLPRLCVGRARDLLNTLGERHRLELEQLLHLACDTDSVYSLLDTLRERWQELLAVEGLPNVELKRHEAMGRFMRMLIKPPAPKSLLVLE</sequence>
<dbReference type="PROSITE" id="PS00116">
    <property type="entry name" value="DNA_POLYMERASE_B"/>
    <property type="match status" value="1"/>
</dbReference>
<dbReference type="InterPro" id="IPR017964">
    <property type="entry name" value="DNA-dir_DNA_pol_B_CS"/>
</dbReference>
<proteinExistence type="predicted"/>
<organism evidence="1 2">
    <name type="scientific">Candidatus Doudnabacteria bacterium RIFCSPHIGHO2_01_FULL_49_9</name>
    <dbReference type="NCBI Taxonomy" id="1817827"/>
    <lineage>
        <taxon>Bacteria</taxon>
        <taxon>Candidatus Doudnaibacteriota</taxon>
    </lineage>
</organism>